<gene>
    <name evidence="1" type="ORF">EJB05_23952</name>
</gene>
<protein>
    <recommendedName>
        <fullName evidence="3">DUF1618 domain-containing protein</fullName>
    </recommendedName>
</protein>
<dbReference type="PANTHER" id="PTHR33074">
    <property type="entry name" value="EXPRESSED PROTEIN-RELATED"/>
    <property type="match status" value="1"/>
</dbReference>
<dbReference type="EMBL" id="RWGY01000011">
    <property type="protein sequence ID" value="TVU32230.1"/>
    <property type="molecule type" value="Genomic_DNA"/>
</dbReference>
<name>A0A5J9VBN4_9POAL</name>
<sequence length="126" mass="14456">MDDDNLDKLRWTCTMFRRMVGSHTSDWELCGTVDSADLSPANSCFQDLLFPEIWDGEEKRLTLDKVMCQFLTLDMYRDDVIYVRAKVNADDPNGWMLAVHTSNNQLERAPAFSQETGAFSSHRPAM</sequence>
<evidence type="ECO:0008006" key="3">
    <source>
        <dbReference type="Google" id="ProtNLM"/>
    </source>
</evidence>
<keyword evidence="2" id="KW-1185">Reference proteome</keyword>
<evidence type="ECO:0000313" key="2">
    <source>
        <dbReference type="Proteomes" id="UP000324897"/>
    </source>
</evidence>
<dbReference type="OrthoDB" id="609077at2759"/>
<organism evidence="1 2">
    <name type="scientific">Eragrostis curvula</name>
    <name type="common">weeping love grass</name>
    <dbReference type="NCBI Taxonomy" id="38414"/>
    <lineage>
        <taxon>Eukaryota</taxon>
        <taxon>Viridiplantae</taxon>
        <taxon>Streptophyta</taxon>
        <taxon>Embryophyta</taxon>
        <taxon>Tracheophyta</taxon>
        <taxon>Spermatophyta</taxon>
        <taxon>Magnoliopsida</taxon>
        <taxon>Liliopsida</taxon>
        <taxon>Poales</taxon>
        <taxon>Poaceae</taxon>
        <taxon>PACMAD clade</taxon>
        <taxon>Chloridoideae</taxon>
        <taxon>Eragrostideae</taxon>
        <taxon>Eragrostidinae</taxon>
        <taxon>Eragrostis</taxon>
    </lineage>
</organism>
<dbReference type="AlphaFoldDB" id="A0A5J9VBN4"/>
<evidence type="ECO:0000313" key="1">
    <source>
        <dbReference type="EMBL" id="TVU32230.1"/>
    </source>
</evidence>
<dbReference type="PANTHER" id="PTHR33074:SF127">
    <property type="entry name" value="OS04G0388000 PROTEIN"/>
    <property type="match status" value="1"/>
</dbReference>
<feature type="non-terminal residue" evidence="1">
    <location>
        <position position="1"/>
    </location>
</feature>
<accession>A0A5J9VBN4</accession>
<dbReference type="Proteomes" id="UP000324897">
    <property type="component" value="Chromosome 1"/>
</dbReference>
<dbReference type="Gramene" id="TVU32230">
    <property type="protein sequence ID" value="TVU32230"/>
    <property type="gene ID" value="EJB05_23952"/>
</dbReference>
<comment type="caution">
    <text evidence="1">The sequence shown here is derived from an EMBL/GenBank/DDBJ whole genome shotgun (WGS) entry which is preliminary data.</text>
</comment>
<reference evidence="1 2" key="1">
    <citation type="journal article" date="2019" name="Sci. Rep.">
        <title>A high-quality genome of Eragrostis curvula grass provides insights into Poaceae evolution and supports new strategies to enhance forage quality.</title>
        <authorList>
            <person name="Carballo J."/>
            <person name="Santos B.A.C.M."/>
            <person name="Zappacosta D."/>
            <person name="Garbus I."/>
            <person name="Selva J.P."/>
            <person name="Gallo C.A."/>
            <person name="Diaz A."/>
            <person name="Albertini E."/>
            <person name="Caccamo M."/>
            <person name="Echenique V."/>
        </authorList>
    </citation>
    <scope>NUCLEOTIDE SEQUENCE [LARGE SCALE GENOMIC DNA]</scope>
    <source>
        <strain evidence="2">cv. Victoria</strain>
        <tissue evidence="1">Leaf</tissue>
    </source>
</reference>
<proteinExistence type="predicted"/>